<sequence>MRSPSQFQCVDSREFLYSTNDYIPTTTINAIKWQDGNILSTMVHPIASNGDLCITKDLAEIIMSFDPYGIEVYPASLVVKDGEVTERYLLAINNIQDVVDYDKSVTEISPNSGDLIVHRLFLSEDKLLKVPEDKKVIYRAKDMNSTVFFEPKIYDLIKDDDRFRLVRKLKKDITMRAPKI</sequence>
<protein>
    <submittedName>
        <fullName evidence="1">Uncharacterized protein</fullName>
    </submittedName>
</protein>
<dbReference type="AlphaFoldDB" id="A0A1G8F3Y6"/>
<dbReference type="STRING" id="861298.SAMN04488136_12843"/>
<dbReference type="EMBL" id="FNDD01000028">
    <property type="protein sequence ID" value="SDH76853.1"/>
    <property type="molecule type" value="Genomic_DNA"/>
</dbReference>
<organism evidence="1 2">
    <name type="scientific">Vibrio xiamenensis</name>
    <dbReference type="NCBI Taxonomy" id="861298"/>
    <lineage>
        <taxon>Bacteria</taxon>
        <taxon>Pseudomonadati</taxon>
        <taxon>Pseudomonadota</taxon>
        <taxon>Gammaproteobacteria</taxon>
        <taxon>Vibrionales</taxon>
        <taxon>Vibrionaceae</taxon>
        <taxon>Vibrio</taxon>
    </lineage>
</organism>
<dbReference type="Proteomes" id="UP000198854">
    <property type="component" value="Unassembled WGS sequence"/>
</dbReference>
<gene>
    <name evidence="1" type="ORF">SAMN04488136_12843</name>
</gene>
<keyword evidence="2" id="KW-1185">Reference proteome</keyword>
<name>A0A1G8F3Y6_9VIBR</name>
<evidence type="ECO:0000313" key="2">
    <source>
        <dbReference type="Proteomes" id="UP000198854"/>
    </source>
</evidence>
<accession>A0A1G8F3Y6</accession>
<evidence type="ECO:0000313" key="1">
    <source>
        <dbReference type="EMBL" id="SDH76853.1"/>
    </source>
</evidence>
<proteinExistence type="predicted"/>
<reference evidence="1 2" key="1">
    <citation type="submission" date="2016-10" db="EMBL/GenBank/DDBJ databases">
        <authorList>
            <person name="de Groot N.N."/>
        </authorList>
    </citation>
    <scope>NUCLEOTIDE SEQUENCE [LARGE SCALE GENOMIC DNA]</scope>
    <source>
        <strain evidence="1 2">CGMCC 1.10228</strain>
    </source>
</reference>